<evidence type="ECO:0000313" key="4">
    <source>
        <dbReference type="Proteomes" id="UP000005237"/>
    </source>
</evidence>
<dbReference type="PANTHER" id="PTHR43243:SF18">
    <property type="entry name" value="CATIONIC AMINO ACID TRANSPORTER C-TERMINAL DOMAIN-CONTAINING PROTEIN"/>
    <property type="match status" value="1"/>
</dbReference>
<organism evidence="3 4">
    <name type="scientific">Caenorhabditis japonica</name>
    <dbReference type="NCBI Taxonomy" id="281687"/>
    <lineage>
        <taxon>Eukaryota</taxon>
        <taxon>Metazoa</taxon>
        <taxon>Ecdysozoa</taxon>
        <taxon>Nematoda</taxon>
        <taxon>Chromadorea</taxon>
        <taxon>Rhabditida</taxon>
        <taxon>Rhabditina</taxon>
        <taxon>Rhabditomorpha</taxon>
        <taxon>Rhabditoidea</taxon>
        <taxon>Rhabditidae</taxon>
        <taxon>Peloderinae</taxon>
        <taxon>Caenorhabditis</taxon>
    </lineage>
</organism>
<proteinExistence type="predicted"/>
<dbReference type="Pfam" id="PF13906">
    <property type="entry name" value="AA_permease_C"/>
    <property type="match status" value="1"/>
</dbReference>
<feature type="transmembrane region" description="Helical" evidence="1">
    <location>
        <begin position="236"/>
        <end position="256"/>
    </location>
</feature>
<keyword evidence="1" id="KW-0472">Membrane</keyword>
<dbReference type="InterPro" id="IPR029485">
    <property type="entry name" value="CAT_C"/>
</dbReference>
<evidence type="ECO:0000259" key="2">
    <source>
        <dbReference type="Pfam" id="PF13906"/>
    </source>
</evidence>
<feature type="domain" description="Cationic amino acid transporter C-terminal" evidence="2">
    <location>
        <begin position="211"/>
        <end position="261"/>
    </location>
</feature>
<keyword evidence="1" id="KW-0812">Transmembrane</keyword>
<feature type="transmembrane region" description="Helical" evidence="1">
    <location>
        <begin position="68"/>
        <end position="89"/>
    </location>
</feature>
<name>A0A8R1DY63_CAEJA</name>
<dbReference type="Proteomes" id="UP000005237">
    <property type="component" value="Unassembled WGS sequence"/>
</dbReference>
<protein>
    <submittedName>
        <fullName evidence="3">AA_permease_C domain-containing protein</fullName>
    </submittedName>
</protein>
<dbReference type="PANTHER" id="PTHR43243">
    <property type="entry name" value="INNER MEMBRANE TRANSPORTER YGJI-RELATED"/>
    <property type="match status" value="1"/>
</dbReference>
<evidence type="ECO:0000256" key="1">
    <source>
        <dbReference type="SAM" id="Phobius"/>
    </source>
</evidence>
<dbReference type="AlphaFoldDB" id="A0A8R1DY63"/>
<keyword evidence="1" id="KW-1133">Transmembrane helix</keyword>
<feature type="transmembrane region" description="Helical" evidence="1">
    <location>
        <begin position="211"/>
        <end position="230"/>
    </location>
</feature>
<dbReference type="GO" id="GO:0015171">
    <property type="term" value="F:amino acid transmembrane transporter activity"/>
    <property type="evidence" value="ECO:0007669"/>
    <property type="project" value="TreeGrafter"/>
</dbReference>
<feature type="transmembrane region" description="Helical" evidence="1">
    <location>
        <begin position="95"/>
        <end position="116"/>
    </location>
</feature>
<feature type="transmembrane region" description="Helical" evidence="1">
    <location>
        <begin position="179"/>
        <end position="199"/>
    </location>
</feature>
<reference evidence="3" key="2">
    <citation type="submission" date="2022-06" db="UniProtKB">
        <authorList>
            <consortium name="EnsemblMetazoa"/>
        </authorList>
    </citation>
    <scope>IDENTIFICATION</scope>
    <source>
        <strain evidence="3">DF5081</strain>
    </source>
</reference>
<accession>A0A8R1DY63</accession>
<dbReference type="Gene3D" id="1.20.1740.10">
    <property type="entry name" value="Amino acid/polyamine transporter I"/>
    <property type="match status" value="1"/>
</dbReference>
<keyword evidence="4" id="KW-1185">Reference proteome</keyword>
<evidence type="ECO:0000313" key="3">
    <source>
        <dbReference type="EnsemblMetazoa" id="CJA15527.1"/>
    </source>
</evidence>
<sequence length="289" mass="31729">VDTTAPFAEAFDAKGCTAVKYIISIGALVGLTNNLVTGVFALPRSVYAMADDGLIFGWLASVNSLTKVPLNAIIVFTLLNALIALVFDIEALVEFLSIGTLFAYSSVSASVLVLRFQSAPIDGDEKRMDSGGQLSSWIPGRNFWESLPSGTSISVGVAGLIAAYFWLAFTFRTGFYESFYGQISIGFNGLLIVLLVAFIQGHQQNSLKTSFKVPFVPFLPCLSLLVNVFMMSYLTYATWIRLFVWMGVGLLIYFGYGIRHSKEAKRLVTIADIRMSSTFPNKNNRIEKQ</sequence>
<feature type="transmembrane region" description="Helical" evidence="1">
    <location>
        <begin position="147"/>
        <end position="167"/>
    </location>
</feature>
<dbReference type="GO" id="GO:0005886">
    <property type="term" value="C:plasma membrane"/>
    <property type="evidence" value="ECO:0007669"/>
    <property type="project" value="TreeGrafter"/>
</dbReference>
<dbReference type="EnsemblMetazoa" id="CJA15527.1">
    <property type="protein sequence ID" value="CJA15527.1"/>
    <property type="gene ID" value="WBGene00134731"/>
</dbReference>
<reference evidence="4" key="1">
    <citation type="submission" date="2010-08" db="EMBL/GenBank/DDBJ databases">
        <authorList>
            <consortium name="Caenorhabditis japonica Sequencing Consortium"/>
            <person name="Wilson R.K."/>
        </authorList>
    </citation>
    <scope>NUCLEOTIDE SEQUENCE [LARGE SCALE GENOMIC DNA]</scope>
    <source>
        <strain evidence="4">DF5081</strain>
    </source>
</reference>
<feature type="transmembrane region" description="Helical" evidence="1">
    <location>
        <begin position="21"/>
        <end position="42"/>
    </location>
</feature>